<name>A0A6J5F962_9BURK</name>
<dbReference type="EMBL" id="CADIKH010000433">
    <property type="protein sequence ID" value="CAB3775339.1"/>
    <property type="molecule type" value="Genomic_DNA"/>
</dbReference>
<organism evidence="1 2">
    <name type="scientific">Paraburkholderia humisilvae</name>
    <dbReference type="NCBI Taxonomy" id="627669"/>
    <lineage>
        <taxon>Bacteria</taxon>
        <taxon>Pseudomonadati</taxon>
        <taxon>Pseudomonadota</taxon>
        <taxon>Betaproteobacteria</taxon>
        <taxon>Burkholderiales</taxon>
        <taxon>Burkholderiaceae</taxon>
        <taxon>Paraburkholderia</taxon>
    </lineage>
</organism>
<accession>A0A6J5F962</accession>
<proteinExistence type="predicted"/>
<reference evidence="1 2" key="1">
    <citation type="submission" date="2020-04" db="EMBL/GenBank/DDBJ databases">
        <authorList>
            <person name="De Canck E."/>
        </authorList>
    </citation>
    <scope>NUCLEOTIDE SEQUENCE [LARGE SCALE GENOMIC DNA]</scope>
    <source>
        <strain evidence="1 2">LMG 29542</strain>
    </source>
</reference>
<dbReference type="AlphaFoldDB" id="A0A6J5F962"/>
<protein>
    <submittedName>
        <fullName evidence="1">Uncharacterized protein</fullName>
    </submittedName>
</protein>
<evidence type="ECO:0000313" key="2">
    <source>
        <dbReference type="Proteomes" id="UP000494363"/>
    </source>
</evidence>
<dbReference type="Proteomes" id="UP000494363">
    <property type="component" value="Unassembled WGS sequence"/>
</dbReference>
<evidence type="ECO:0000313" key="1">
    <source>
        <dbReference type="EMBL" id="CAB3775339.1"/>
    </source>
</evidence>
<keyword evidence="2" id="KW-1185">Reference proteome</keyword>
<gene>
    <name evidence="1" type="ORF">LMG29542_08721</name>
</gene>
<sequence length="126" mass="13663">MKLSAQDRSQTTTNEAVDGREGVAVGVLEIAKPATKEWIDRGNDVLDRVTPVTPGLGPDFIPQPHEALLAHPTLARLEPVTQKLKPTTLQPTVPNVGFVGMQFQAVRINPSPHASERSFRFLTCAA</sequence>